<sequence length="108" mass="12544">MPYKASARSLARPLYDNRQQLDLVQQDNLDSAHMKKWVVILQFPRHKHCIGLMRLKSKFIRWTPRPYMFEGGIGSSFNLEGRLALKHQHQIVGECLCVIASGLQIRKQ</sequence>
<dbReference type="AlphaFoldDB" id="A0AAU9V4K4"/>
<name>A0AAU9V4K4_EUPED</name>
<comment type="caution">
    <text evidence="1">The sequence shown here is derived from an EMBL/GenBank/DDBJ whole genome shotgun (WGS) entry which is preliminary data.</text>
</comment>
<organism evidence="1 2">
    <name type="scientific">Euphydryas editha</name>
    <name type="common">Edith's checkerspot</name>
    <dbReference type="NCBI Taxonomy" id="104508"/>
    <lineage>
        <taxon>Eukaryota</taxon>
        <taxon>Metazoa</taxon>
        <taxon>Ecdysozoa</taxon>
        <taxon>Arthropoda</taxon>
        <taxon>Hexapoda</taxon>
        <taxon>Insecta</taxon>
        <taxon>Pterygota</taxon>
        <taxon>Neoptera</taxon>
        <taxon>Endopterygota</taxon>
        <taxon>Lepidoptera</taxon>
        <taxon>Glossata</taxon>
        <taxon>Ditrysia</taxon>
        <taxon>Papilionoidea</taxon>
        <taxon>Nymphalidae</taxon>
        <taxon>Nymphalinae</taxon>
        <taxon>Euphydryas</taxon>
    </lineage>
</organism>
<proteinExistence type="predicted"/>
<evidence type="ECO:0000313" key="1">
    <source>
        <dbReference type="EMBL" id="CAH2103985.1"/>
    </source>
</evidence>
<reference evidence="1" key="1">
    <citation type="submission" date="2022-03" db="EMBL/GenBank/DDBJ databases">
        <authorList>
            <person name="Tunstrom K."/>
        </authorList>
    </citation>
    <scope>NUCLEOTIDE SEQUENCE</scope>
</reference>
<gene>
    <name evidence="1" type="ORF">EEDITHA_LOCUS18422</name>
</gene>
<evidence type="ECO:0000313" key="2">
    <source>
        <dbReference type="Proteomes" id="UP001153954"/>
    </source>
</evidence>
<protein>
    <submittedName>
        <fullName evidence="1">Uncharacterized protein</fullName>
    </submittedName>
</protein>
<accession>A0AAU9V4K4</accession>
<keyword evidence="2" id="KW-1185">Reference proteome</keyword>
<dbReference type="EMBL" id="CAKOGL010000026">
    <property type="protein sequence ID" value="CAH2103985.1"/>
    <property type="molecule type" value="Genomic_DNA"/>
</dbReference>
<dbReference type="Proteomes" id="UP001153954">
    <property type="component" value="Unassembled WGS sequence"/>
</dbReference>